<dbReference type="eggNOG" id="KOG2499">
    <property type="taxonomic scope" value="Eukaryota"/>
</dbReference>
<feature type="active site" description="Proton donor" evidence="7">
    <location>
        <position position="311"/>
    </location>
</feature>
<keyword evidence="12" id="KW-1185">Reference proteome</keyword>
<sequence length="537" mass="60291">MLVAISILVFLPVALGGASSGIHGFAEEKEIPVWPKPHSLLASGSGSLALAENFTLRSSPDSIATLSSAFARYREIIFLHHSIFLASRQIPESIPQLQALSVRISSPDETLQIGVDESYRLQIPDPDDATAALLTAETVYGALHGLETFSQICAFNFTTKMTEVRYIPVDIVDRPRFEYRGLLIDTSRHYEPLKIVRSVIDSMAYAKLNVLHWHIVDTQSFPLEIPSFPKLWNGAYTGAERYTLEDAKGIVEYARLRGINVMPELDVPGHAASWGVGYPELWPSGNCTQPLDVSNFAKTFPFKFMHLGGDEVDTTCWKKTRHIARWLAHNNFTAKQGYEYFVLRAQKIALKYGLTPVNWEETFNNFGSKLNNETIIHNWSKLYPYVFLGYSHSWNLLFRIGPGLAPLVVGAGFKCIVSDQDVWYLDHLDVPWQSFYKNEPLTNITGEHEQSLIIGGEVCMWGETVDPSDIHQTIWPRAAAAAERLWSPRSFTDQGTSQVHSRLKTFRCLLQQRGIPAAPVDELGRVSPPYPGSCYDQ</sequence>
<evidence type="ECO:0000313" key="11">
    <source>
        <dbReference type="EMBL" id="EFJ16943.1"/>
    </source>
</evidence>
<accession>D8SEX9</accession>
<gene>
    <name evidence="11" type="ORF">SELMODRAFT_445016</name>
</gene>
<comment type="catalytic activity">
    <reaction evidence="1 6">
        <text>Hydrolysis of terminal non-reducing N-acetyl-D-hexosamine residues in N-acetyl-beta-D-hexosaminides.</text>
        <dbReference type="EC" id="3.2.1.52"/>
    </reaction>
</comment>
<dbReference type="PANTHER" id="PTHR22600:SF21">
    <property type="entry name" value="BETA-HEXOSAMINIDASE A"/>
    <property type="match status" value="1"/>
</dbReference>
<reference evidence="11 12" key="1">
    <citation type="journal article" date="2011" name="Science">
        <title>The Selaginella genome identifies genetic changes associated with the evolution of vascular plants.</title>
        <authorList>
            <person name="Banks J.A."/>
            <person name="Nishiyama T."/>
            <person name="Hasebe M."/>
            <person name="Bowman J.L."/>
            <person name="Gribskov M."/>
            <person name="dePamphilis C."/>
            <person name="Albert V.A."/>
            <person name="Aono N."/>
            <person name="Aoyama T."/>
            <person name="Ambrose B.A."/>
            <person name="Ashton N.W."/>
            <person name="Axtell M.J."/>
            <person name="Barker E."/>
            <person name="Barker M.S."/>
            <person name="Bennetzen J.L."/>
            <person name="Bonawitz N.D."/>
            <person name="Chapple C."/>
            <person name="Cheng C."/>
            <person name="Correa L.G."/>
            <person name="Dacre M."/>
            <person name="DeBarry J."/>
            <person name="Dreyer I."/>
            <person name="Elias M."/>
            <person name="Engstrom E.M."/>
            <person name="Estelle M."/>
            <person name="Feng L."/>
            <person name="Finet C."/>
            <person name="Floyd S.K."/>
            <person name="Frommer W.B."/>
            <person name="Fujita T."/>
            <person name="Gramzow L."/>
            <person name="Gutensohn M."/>
            <person name="Harholt J."/>
            <person name="Hattori M."/>
            <person name="Heyl A."/>
            <person name="Hirai T."/>
            <person name="Hiwatashi Y."/>
            <person name="Ishikawa M."/>
            <person name="Iwata M."/>
            <person name="Karol K.G."/>
            <person name="Koehler B."/>
            <person name="Kolukisaoglu U."/>
            <person name="Kubo M."/>
            <person name="Kurata T."/>
            <person name="Lalonde S."/>
            <person name="Li K."/>
            <person name="Li Y."/>
            <person name="Litt A."/>
            <person name="Lyons E."/>
            <person name="Manning G."/>
            <person name="Maruyama T."/>
            <person name="Michael T.P."/>
            <person name="Mikami K."/>
            <person name="Miyazaki S."/>
            <person name="Morinaga S."/>
            <person name="Murata T."/>
            <person name="Mueller-Roeber B."/>
            <person name="Nelson D.R."/>
            <person name="Obara M."/>
            <person name="Oguri Y."/>
            <person name="Olmstead R.G."/>
            <person name="Onodera N."/>
            <person name="Petersen B.L."/>
            <person name="Pils B."/>
            <person name="Prigge M."/>
            <person name="Rensing S.A."/>
            <person name="Riano-Pachon D.M."/>
            <person name="Roberts A.W."/>
            <person name="Sato Y."/>
            <person name="Scheller H.V."/>
            <person name="Schulz B."/>
            <person name="Schulz C."/>
            <person name="Shakirov E.V."/>
            <person name="Shibagaki N."/>
            <person name="Shinohara N."/>
            <person name="Shippen D.E."/>
            <person name="Soerensen I."/>
            <person name="Sotooka R."/>
            <person name="Sugimoto N."/>
            <person name="Sugita M."/>
            <person name="Sumikawa N."/>
            <person name="Tanurdzic M."/>
            <person name="Theissen G."/>
            <person name="Ulvskov P."/>
            <person name="Wakazuki S."/>
            <person name="Weng J.K."/>
            <person name="Willats W.W."/>
            <person name="Wipf D."/>
            <person name="Wolf P.G."/>
            <person name="Yang L."/>
            <person name="Zimmer A.D."/>
            <person name="Zhu Q."/>
            <person name="Mitros T."/>
            <person name="Hellsten U."/>
            <person name="Loque D."/>
            <person name="Otillar R."/>
            <person name="Salamov A."/>
            <person name="Schmutz J."/>
            <person name="Shapiro H."/>
            <person name="Lindquist E."/>
            <person name="Lucas S."/>
            <person name="Rokhsar D."/>
            <person name="Grigoriev I.V."/>
        </authorList>
    </citation>
    <scope>NUCLEOTIDE SEQUENCE [LARGE SCALE GENOMIC DNA]</scope>
</reference>
<dbReference type="PRINTS" id="PR00738">
    <property type="entry name" value="GLHYDRLASE20"/>
</dbReference>
<feature type="domain" description="Glycoside hydrolase family 20 catalytic" evidence="9">
    <location>
        <begin position="177"/>
        <end position="283"/>
    </location>
</feature>
<dbReference type="InParanoid" id="D8SEX9"/>
<dbReference type="GO" id="GO:0030203">
    <property type="term" value="P:glycosaminoglycan metabolic process"/>
    <property type="evidence" value="ECO:0000318"/>
    <property type="project" value="GO_Central"/>
</dbReference>
<evidence type="ECO:0000256" key="5">
    <source>
        <dbReference type="ARBA" id="ARBA00023295"/>
    </source>
</evidence>
<dbReference type="InterPro" id="IPR029018">
    <property type="entry name" value="Hex-like_dom2"/>
</dbReference>
<dbReference type="HOGENOM" id="CLU_007082_0_4_1"/>
<dbReference type="InterPro" id="IPR017853">
    <property type="entry name" value="GH"/>
</dbReference>
<proteinExistence type="inferred from homology"/>
<feature type="chain" id="PRO_5003122658" description="Beta-hexosaminidase" evidence="8">
    <location>
        <begin position="17"/>
        <end position="537"/>
    </location>
</feature>
<feature type="signal peptide" evidence="8">
    <location>
        <begin position="1"/>
        <end position="16"/>
    </location>
</feature>
<dbReference type="STRING" id="88036.D8SEX9"/>
<dbReference type="GO" id="GO:0006491">
    <property type="term" value="P:N-glycan processing"/>
    <property type="evidence" value="ECO:0000318"/>
    <property type="project" value="GO_Central"/>
</dbReference>
<dbReference type="InterPro" id="IPR015883">
    <property type="entry name" value="Glyco_hydro_20_cat"/>
</dbReference>
<dbReference type="InterPro" id="IPR025705">
    <property type="entry name" value="Beta_hexosaminidase_sua/sub"/>
</dbReference>
<evidence type="ECO:0000259" key="9">
    <source>
        <dbReference type="Pfam" id="PF00728"/>
    </source>
</evidence>
<dbReference type="GO" id="GO:0005975">
    <property type="term" value="P:carbohydrate metabolic process"/>
    <property type="evidence" value="ECO:0007669"/>
    <property type="project" value="InterPro"/>
</dbReference>
<dbReference type="Gramene" id="EFJ16943">
    <property type="protein sequence ID" value="EFJ16943"/>
    <property type="gene ID" value="SELMODRAFT_445016"/>
</dbReference>
<dbReference type="GO" id="GO:0016020">
    <property type="term" value="C:membrane"/>
    <property type="evidence" value="ECO:0000318"/>
    <property type="project" value="GO_Central"/>
</dbReference>
<evidence type="ECO:0000256" key="1">
    <source>
        <dbReference type="ARBA" id="ARBA00001231"/>
    </source>
</evidence>
<organism evidence="12">
    <name type="scientific">Selaginella moellendorffii</name>
    <name type="common">Spikemoss</name>
    <dbReference type="NCBI Taxonomy" id="88036"/>
    <lineage>
        <taxon>Eukaryota</taxon>
        <taxon>Viridiplantae</taxon>
        <taxon>Streptophyta</taxon>
        <taxon>Embryophyta</taxon>
        <taxon>Tracheophyta</taxon>
        <taxon>Lycopodiopsida</taxon>
        <taxon>Selaginellales</taxon>
        <taxon>Selaginellaceae</taxon>
        <taxon>Selaginella</taxon>
    </lineage>
</organism>
<evidence type="ECO:0000313" key="12">
    <source>
        <dbReference type="Proteomes" id="UP000001514"/>
    </source>
</evidence>
<evidence type="ECO:0000256" key="4">
    <source>
        <dbReference type="ARBA" id="ARBA00023180"/>
    </source>
</evidence>
<dbReference type="Gene3D" id="3.30.379.10">
    <property type="entry name" value="Chitobiase/beta-hexosaminidase domain 2-like"/>
    <property type="match status" value="1"/>
</dbReference>
<dbReference type="AlphaFoldDB" id="D8SEX9"/>
<dbReference type="SUPFAM" id="SSF51445">
    <property type="entry name" value="(Trans)glycosidases"/>
    <property type="match status" value="1"/>
</dbReference>
<evidence type="ECO:0000256" key="3">
    <source>
        <dbReference type="ARBA" id="ARBA00022801"/>
    </source>
</evidence>
<evidence type="ECO:0000259" key="10">
    <source>
        <dbReference type="Pfam" id="PF14845"/>
    </source>
</evidence>
<dbReference type="SUPFAM" id="SSF55545">
    <property type="entry name" value="beta-N-acetylhexosaminidase-like domain"/>
    <property type="match status" value="1"/>
</dbReference>
<evidence type="ECO:0000256" key="7">
    <source>
        <dbReference type="PIRSR" id="PIRSR001093-1"/>
    </source>
</evidence>
<dbReference type="Proteomes" id="UP000001514">
    <property type="component" value="Unassembled WGS sequence"/>
</dbReference>
<keyword evidence="8" id="KW-0732">Signal</keyword>
<evidence type="ECO:0000256" key="2">
    <source>
        <dbReference type="ARBA" id="ARBA00006285"/>
    </source>
</evidence>
<dbReference type="Pfam" id="PF00728">
    <property type="entry name" value="Glyco_hydro_20"/>
    <property type="match status" value="2"/>
</dbReference>
<keyword evidence="3 6" id="KW-0378">Hydrolase</keyword>
<dbReference type="OMA" id="RLWSNEK"/>
<keyword evidence="4" id="KW-0325">Glycoprotein</keyword>
<evidence type="ECO:0000256" key="6">
    <source>
        <dbReference type="PIRNR" id="PIRNR001093"/>
    </source>
</evidence>
<dbReference type="PANTHER" id="PTHR22600">
    <property type="entry name" value="BETA-HEXOSAMINIDASE"/>
    <property type="match status" value="1"/>
</dbReference>
<comment type="similarity">
    <text evidence="2 6">Belongs to the glycosyl hydrolase 20 family.</text>
</comment>
<keyword evidence="5 6" id="KW-0326">Glycosidase</keyword>
<dbReference type="EC" id="3.2.1.52" evidence="6"/>
<dbReference type="InterPro" id="IPR029019">
    <property type="entry name" value="HEX_eukaryotic_N"/>
</dbReference>
<dbReference type="Pfam" id="PF14845">
    <property type="entry name" value="Glycohydro_20b2"/>
    <property type="match status" value="1"/>
</dbReference>
<feature type="domain" description="Beta-hexosaminidase eukaryotic type N-terminal" evidence="10">
    <location>
        <begin position="33"/>
        <end position="152"/>
    </location>
</feature>
<feature type="domain" description="Glycoside hydrolase family 20 catalytic" evidence="9">
    <location>
        <begin position="295"/>
        <end position="488"/>
    </location>
</feature>
<name>D8SEX9_SELML</name>
<dbReference type="GO" id="GO:0004563">
    <property type="term" value="F:beta-N-acetylhexosaminidase activity"/>
    <property type="evidence" value="ECO:0000318"/>
    <property type="project" value="GO_Central"/>
</dbReference>
<dbReference type="FunCoup" id="D8SEX9">
    <property type="interactions" value="1687"/>
</dbReference>
<evidence type="ECO:0000256" key="8">
    <source>
        <dbReference type="SAM" id="SignalP"/>
    </source>
</evidence>
<dbReference type="Gene3D" id="3.20.20.80">
    <property type="entry name" value="Glycosidases"/>
    <property type="match status" value="1"/>
</dbReference>
<dbReference type="PIRSF" id="PIRSF001093">
    <property type="entry name" value="B-hxosamndse_ab_euk"/>
    <property type="match status" value="1"/>
</dbReference>
<dbReference type="KEGG" id="smo:SELMODRAFT_445016"/>
<protein>
    <recommendedName>
        <fullName evidence="6">Beta-hexosaminidase</fullName>
        <ecNumber evidence="6">3.2.1.52</ecNumber>
    </recommendedName>
</protein>
<dbReference type="EMBL" id="GL377616">
    <property type="protein sequence ID" value="EFJ16943.1"/>
    <property type="molecule type" value="Genomic_DNA"/>
</dbReference>